<accession>A0A3S2X313</accession>
<gene>
    <name evidence="2" type="ORF">ENE75_00775</name>
</gene>
<proteinExistence type="predicted"/>
<dbReference type="RefSeq" id="WP_128194645.1">
    <property type="nucleotide sequence ID" value="NZ_SACT01000001.1"/>
</dbReference>
<dbReference type="SUPFAM" id="SSF53474">
    <property type="entry name" value="alpha/beta-Hydrolases"/>
    <property type="match status" value="1"/>
</dbReference>
<dbReference type="InterPro" id="IPR029058">
    <property type="entry name" value="AB_hydrolase_fold"/>
</dbReference>
<dbReference type="EMBL" id="SACT01000001">
    <property type="protein sequence ID" value="RVT53471.1"/>
    <property type="molecule type" value="Genomic_DNA"/>
</dbReference>
<sequence length="292" mass="31129">MTPPPLQAFLRPAASGGQRLYLHHTPPAGVPTLGALLYLPPWAEEMNKSRRMAALAARSFASAGWAVLQIDLLGCGDSSGDFADATWDAWLDDACEAAQWLVQQHPGVPLWLWGLRAGTLLSAATGARLPFEANHLLWQPATRGQTVLQQFLRIKAAADMASGQSKTAMAALRARIEAGQPVEVAGYTLSPGLLAGLQAATLDPPRSGPAPVEHRQRMLWLEVATQPAGEPGPAARTALAAWSHAGWCSAWHAVQGSPFWQTVEIEEAPALIDLSLQLLPEERNNARCGGPA</sequence>
<keyword evidence="3" id="KW-1185">Reference proteome</keyword>
<evidence type="ECO:0000259" key="1">
    <source>
        <dbReference type="Pfam" id="PF12146"/>
    </source>
</evidence>
<evidence type="ECO:0000313" key="3">
    <source>
        <dbReference type="Proteomes" id="UP000288178"/>
    </source>
</evidence>
<organism evidence="2 3">
    <name type="scientific">Rubrivivax albus</name>
    <dbReference type="NCBI Taxonomy" id="2499835"/>
    <lineage>
        <taxon>Bacteria</taxon>
        <taxon>Pseudomonadati</taxon>
        <taxon>Pseudomonadota</taxon>
        <taxon>Betaproteobacteria</taxon>
        <taxon>Burkholderiales</taxon>
        <taxon>Sphaerotilaceae</taxon>
        <taxon>Rubrivivax</taxon>
    </lineage>
</organism>
<dbReference type="Proteomes" id="UP000288178">
    <property type="component" value="Unassembled WGS sequence"/>
</dbReference>
<dbReference type="InterPro" id="IPR022742">
    <property type="entry name" value="Hydrolase_4"/>
</dbReference>
<keyword evidence="2" id="KW-0378">Hydrolase</keyword>
<reference evidence="2 3" key="1">
    <citation type="submission" date="2019-01" db="EMBL/GenBank/DDBJ databases">
        <authorList>
            <person name="Chen W.-M."/>
        </authorList>
    </citation>
    <scope>NUCLEOTIDE SEQUENCE [LARGE SCALE GENOMIC DNA]</scope>
    <source>
        <strain evidence="2 3">ICH-3</strain>
    </source>
</reference>
<dbReference type="GO" id="GO:0016787">
    <property type="term" value="F:hydrolase activity"/>
    <property type="evidence" value="ECO:0007669"/>
    <property type="project" value="UniProtKB-KW"/>
</dbReference>
<dbReference type="OrthoDB" id="8525674at2"/>
<comment type="caution">
    <text evidence="2">The sequence shown here is derived from an EMBL/GenBank/DDBJ whole genome shotgun (WGS) entry which is preliminary data.</text>
</comment>
<dbReference type="InterPro" id="IPR017532">
    <property type="entry name" value="Hydrolase-2_PEP"/>
</dbReference>
<name>A0A3S2X313_9BURK</name>
<dbReference type="NCBIfam" id="TIGR03101">
    <property type="entry name" value="hydr2_PEP"/>
    <property type="match status" value="1"/>
</dbReference>
<feature type="domain" description="Serine aminopeptidase S33" evidence="1">
    <location>
        <begin position="49"/>
        <end position="143"/>
    </location>
</feature>
<protein>
    <submittedName>
        <fullName evidence="2">Hydrolase 2, exosortase A system-associated</fullName>
    </submittedName>
</protein>
<evidence type="ECO:0000313" key="2">
    <source>
        <dbReference type="EMBL" id="RVT53471.1"/>
    </source>
</evidence>
<dbReference type="Gene3D" id="3.40.50.1820">
    <property type="entry name" value="alpha/beta hydrolase"/>
    <property type="match status" value="1"/>
</dbReference>
<dbReference type="Pfam" id="PF12146">
    <property type="entry name" value="Hydrolase_4"/>
    <property type="match status" value="1"/>
</dbReference>
<dbReference type="AlphaFoldDB" id="A0A3S2X313"/>